<comment type="caution">
    <text evidence="1">The sequence shown here is derived from an EMBL/GenBank/DDBJ whole genome shotgun (WGS) entry which is preliminary data.</text>
</comment>
<sequence length="212" mass="24668">MNKLNLQLNKIMKYRIMYVISFFLFTLLTSTQVFAQFLPPTTIRTPYGNVTTPGSYTPRFYSFNNTYSSKFTFFIVLKNDSTLVANSKIKFRSRDKPSEISWKENGKKYTVTPDQTKEIYRIDVKRNKIRGIPQDSCWLFLIDTAKIDKKIKLYSMTSDISSPTISHFKLDKMNTILPLQKSTLAPYAQENEKAKKLVSKNQLLKAIEELNK</sequence>
<proteinExistence type="predicted"/>
<dbReference type="Proteomes" id="UP000250831">
    <property type="component" value="Unassembled WGS sequence"/>
</dbReference>
<dbReference type="EMBL" id="QCXX01000009">
    <property type="protein sequence ID" value="PUV21702.1"/>
    <property type="molecule type" value="Genomic_DNA"/>
</dbReference>
<reference evidence="1 2" key="1">
    <citation type="submission" date="2018-04" db="EMBL/GenBank/DDBJ databases">
        <title>Sphingobacterium sp. M46 Genome.</title>
        <authorList>
            <person name="Cheng J."/>
            <person name="Li Y."/>
        </authorList>
    </citation>
    <scope>NUCLEOTIDE SEQUENCE [LARGE SCALE GENOMIC DNA]</scope>
    <source>
        <strain evidence="1 2">M46</strain>
    </source>
</reference>
<gene>
    <name evidence="1" type="ORF">DCO56_25510</name>
</gene>
<organism evidence="1 2">
    <name type="scientific">Sphingobacterium athyrii</name>
    <dbReference type="NCBI Taxonomy" id="2152717"/>
    <lineage>
        <taxon>Bacteria</taxon>
        <taxon>Pseudomonadati</taxon>
        <taxon>Bacteroidota</taxon>
        <taxon>Sphingobacteriia</taxon>
        <taxon>Sphingobacteriales</taxon>
        <taxon>Sphingobacteriaceae</taxon>
        <taxon>Sphingobacterium</taxon>
    </lineage>
</organism>
<dbReference type="RefSeq" id="WP_108636525.1">
    <property type="nucleotide sequence ID" value="NZ_QCXX01000009.1"/>
</dbReference>
<dbReference type="OrthoDB" id="703071at2"/>
<accession>A0A363NLP1</accession>
<evidence type="ECO:0000313" key="2">
    <source>
        <dbReference type="Proteomes" id="UP000250831"/>
    </source>
</evidence>
<name>A0A363NLP1_9SPHI</name>
<keyword evidence="2" id="KW-1185">Reference proteome</keyword>
<evidence type="ECO:0000313" key="1">
    <source>
        <dbReference type="EMBL" id="PUV21702.1"/>
    </source>
</evidence>
<protein>
    <submittedName>
        <fullName evidence="1">Uncharacterized protein</fullName>
    </submittedName>
</protein>
<dbReference type="AlphaFoldDB" id="A0A363NLP1"/>